<dbReference type="Pfam" id="PF06054">
    <property type="entry name" value="CoiA_nuc"/>
    <property type="match status" value="1"/>
</dbReference>
<evidence type="ECO:0000259" key="2">
    <source>
        <dbReference type="Pfam" id="PF25164"/>
    </source>
</evidence>
<name>A0A3S6QZD8_9LACO</name>
<organism evidence="3 4">
    <name type="scientific">Liquorilactobacillus nagelii</name>
    <dbReference type="NCBI Taxonomy" id="82688"/>
    <lineage>
        <taxon>Bacteria</taxon>
        <taxon>Bacillati</taxon>
        <taxon>Bacillota</taxon>
        <taxon>Bacilli</taxon>
        <taxon>Lactobacillales</taxon>
        <taxon>Lactobacillaceae</taxon>
        <taxon>Liquorilactobacillus</taxon>
    </lineage>
</organism>
<feature type="domain" description="Competence protein CoiA-like N-terminal" evidence="2">
    <location>
        <begin position="17"/>
        <end position="51"/>
    </location>
</feature>
<accession>A0A3S6QZD8</accession>
<gene>
    <name evidence="3" type="ORF">BSQ50_02740</name>
</gene>
<dbReference type="Proteomes" id="UP000324497">
    <property type="component" value="Chromosome"/>
</dbReference>
<dbReference type="InterPro" id="IPR057253">
    <property type="entry name" value="CoiA-like_N"/>
</dbReference>
<evidence type="ECO:0008006" key="5">
    <source>
        <dbReference type="Google" id="ProtNLM"/>
    </source>
</evidence>
<keyword evidence="4" id="KW-1185">Reference proteome</keyword>
<sequence length="335" mass="39823">MLTAQLKTGEIVQAKNADVSMQYYCPICKQLLILKSGDLRIKHFAHLNNCSLKDHETETVEHLAGKTHLQQKFKLAGYNGNLEQYLPLLRQRPDLLLDLTSGKKLAIEYQCAPLTVEALSQRTQGYLTHGIQCWWILGENYWLKRKITQKIAQFMRWHPNLGFYLVYYFPKYRHFRLVYQIQQADFLKISYQQFITERLSVLQCFMRKSTVPNNISSSLRIIQQRNFERACCFYQGSLFEEQIAWYEKGINFRLLGIKLFEIASNLPIFAEKQLIWQSRILRMQDRRLFSEISFPVDKIAVWQLPLIKNQFFIKQTFDQFRNQILQTNFLENSCY</sequence>
<dbReference type="EMBL" id="CP018180">
    <property type="protein sequence ID" value="AUJ31567.1"/>
    <property type="molecule type" value="Genomic_DNA"/>
</dbReference>
<dbReference type="Pfam" id="PF25164">
    <property type="entry name" value="CoiA_N"/>
    <property type="match status" value="1"/>
</dbReference>
<protein>
    <recommendedName>
        <fullName evidence="5">Competence protein</fullName>
    </recommendedName>
</protein>
<evidence type="ECO:0000259" key="1">
    <source>
        <dbReference type="Pfam" id="PF06054"/>
    </source>
</evidence>
<feature type="domain" description="Competence protein CoiA nuclease-like" evidence="1">
    <location>
        <begin position="58"/>
        <end position="191"/>
    </location>
</feature>
<dbReference type="InterPro" id="IPR010330">
    <property type="entry name" value="CoiA_nuc"/>
</dbReference>
<reference evidence="3 4" key="1">
    <citation type="submission" date="2016-11" db="EMBL/GenBank/DDBJ databases">
        <title>Interaction between Lactobacillus species and yeast in water kefir.</title>
        <authorList>
            <person name="Behr J."/>
            <person name="Xu D."/>
            <person name="Vogel R.F."/>
        </authorList>
    </citation>
    <scope>NUCLEOTIDE SEQUENCE [LARGE SCALE GENOMIC DNA]</scope>
    <source>
        <strain evidence="3 4">TMW 1.1827</strain>
    </source>
</reference>
<dbReference type="RefSeq" id="WP_148126323.1">
    <property type="nucleotide sequence ID" value="NZ_CP018180.1"/>
</dbReference>
<evidence type="ECO:0000313" key="4">
    <source>
        <dbReference type="Proteomes" id="UP000324497"/>
    </source>
</evidence>
<proteinExistence type="predicted"/>
<dbReference type="KEGG" id="lng:BSQ50_02740"/>
<dbReference type="AlphaFoldDB" id="A0A3S6QZD8"/>
<evidence type="ECO:0000313" key="3">
    <source>
        <dbReference type="EMBL" id="AUJ31567.1"/>
    </source>
</evidence>